<keyword evidence="2" id="KW-1133">Transmembrane helix</keyword>
<proteinExistence type="predicted"/>
<keyword evidence="4" id="KW-1185">Reference proteome</keyword>
<organism evidence="3 4">
    <name type="scientific">Cyclocybe aegerita</name>
    <name type="common">Black poplar mushroom</name>
    <name type="synonym">Agrocybe aegerita</name>
    <dbReference type="NCBI Taxonomy" id="1973307"/>
    <lineage>
        <taxon>Eukaryota</taxon>
        <taxon>Fungi</taxon>
        <taxon>Dikarya</taxon>
        <taxon>Basidiomycota</taxon>
        <taxon>Agaricomycotina</taxon>
        <taxon>Agaricomycetes</taxon>
        <taxon>Agaricomycetidae</taxon>
        <taxon>Agaricales</taxon>
        <taxon>Agaricineae</taxon>
        <taxon>Bolbitiaceae</taxon>
        <taxon>Cyclocybe</taxon>
    </lineage>
</organism>
<evidence type="ECO:0000313" key="3">
    <source>
        <dbReference type="EMBL" id="CAA7262858.1"/>
    </source>
</evidence>
<feature type="compositionally biased region" description="Basic and acidic residues" evidence="1">
    <location>
        <begin position="91"/>
        <end position="111"/>
    </location>
</feature>
<dbReference type="OrthoDB" id="2858950at2759"/>
<name>A0A8S0WZP5_CYCAE</name>
<evidence type="ECO:0000313" key="4">
    <source>
        <dbReference type="Proteomes" id="UP000467700"/>
    </source>
</evidence>
<feature type="region of interest" description="Disordered" evidence="1">
    <location>
        <begin position="86"/>
        <end position="113"/>
    </location>
</feature>
<keyword evidence="2" id="KW-0812">Transmembrane</keyword>
<reference evidence="3 4" key="1">
    <citation type="submission" date="2020-01" db="EMBL/GenBank/DDBJ databases">
        <authorList>
            <person name="Gupta K D."/>
        </authorList>
    </citation>
    <scope>NUCLEOTIDE SEQUENCE [LARGE SCALE GENOMIC DNA]</scope>
</reference>
<dbReference type="Proteomes" id="UP000467700">
    <property type="component" value="Unassembled WGS sequence"/>
</dbReference>
<comment type="caution">
    <text evidence="3">The sequence shown here is derived from an EMBL/GenBank/DDBJ whole genome shotgun (WGS) entry which is preliminary data.</text>
</comment>
<accession>A0A8S0WZP5</accession>
<dbReference type="EMBL" id="CACVBS010000037">
    <property type="protein sequence ID" value="CAA7262858.1"/>
    <property type="molecule type" value="Genomic_DNA"/>
</dbReference>
<evidence type="ECO:0000256" key="1">
    <source>
        <dbReference type="SAM" id="MobiDB-lite"/>
    </source>
</evidence>
<gene>
    <name evidence="3" type="ORF">AAE3_LOCUS5159</name>
</gene>
<dbReference type="AlphaFoldDB" id="A0A8S0WZP5"/>
<evidence type="ECO:0000256" key="2">
    <source>
        <dbReference type="SAM" id="Phobius"/>
    </source>
</evidence>
<feature type="transmembrane region" description="Helical" evidence="2">
    <location>
        <begin position="41"/>
        <end position="59"/>
    </location>
</feature>
<keyword evidence="2" id="KW-0472">Membrane</keyword>
<sequence length="220" mass="24326">MYLFKPVARDDSEFPPVQLNDFTGNACRLGLSWFKWCPVDIALWAILTFLVGLILWKVYRTNRVGPGSPGQKSMVSRRKRYYRLTLPYPSHEPREPSSKGGDPKLKNKVDSADPSVVDPYHVVNSLDDSLIAKDPTFQHTPVPQPIRNRTSRYSGVGLGISMDGRQPPVAADANLGKDDCCRGSEDLPLSPSAAELERIQSIPSTPPPAYLRTSPLHSGV</sequence>
<feature type="region of interest" description="Disordered" evidence="1">
    <location>
        <begin position="182"/>
        <end position="220"/>
    </location>
</feature>
<protein>
    <submittedName>
        <fullName evidence="3">Uncharacterized protein</fullName>
    </submittedName>
</protein>